<evidence type="ECO:0000313" key="2">
    <source>
        <dbReference type="EMBL" id="RGD82746.1"/>
    </source>
</evidence>
<dbReference type="RefSeq" id="WP_009009826.1">
    <property type="nucleotide sequence ID" value="NZ_CAACVM010000008.1"/>
</dbReference>
<evidence type="ECO:0000259" key="1">
    <source>
        <dbReference type="PROSITE" id="PS50943"/>
    </source>
</evidence>
<protein>
    <submittedName>
        <fullName evidence="2">XRE family transcriptional regulator</fullName>
    </submittedName>
</protein>
<name>A0A3E3EAK2_9FIRM</name>
<accession>A0A3E3EAK2</accession>
<dbReference type="AlphaFoldDB" id="A0A3E3EAK2"/>
<comment type="caution">
    <text evidence="2">The sequence shown here is derived from an EMBL/GenBank/DDBJ whole genome shotgun (WGS) entry which is preliminary data.</text>
</comment>
<reference evidence="2 3" key="1">
    <citation type="submission" date="2018-08" db="EMBL/GenBank/DDBJ databases">
        <title>A genome reference for cultivated species of the human gut microbiota.</title>
        <authorList>
            <person name="Zou Y."/>
            <person name="Xue W."/>
            <person name="Luo G."/>
        </authorList>
    </citation>
    <scope>NUCLEOTIDE SEQUENCE [LARGE SCALE GENOMIC DNA]</scope>
    <source>
        <strain evidence="2 3">OM06-4</strain>
    </source>
</reference>
<dbReference type="GO" id="GO:0003677">
    <property type="term" value="F:DNA binding"/>
    <property type="evidence" value="ECO:0007669"/>
    <property type="project" value="InterPro"/>
</dbReference>
<sequence length="42" mass="4876">MTQKEFGEKLCVSDKIISKWELSRYPILAKALELSYEELLDG</sequence>
<organism evidence="2 3">
    <name type="scientific">Thomasclavelia ramosa</name>
    <dbReference type="NCBI Taxonomy" id="1547"/>
    <lineage>
        <taxon>Bacteria</taxon>
        <taxon>Bacillati</taxon>
        <taxon>Bacillota</taxon>
        <taxon>Erysipelotrichia</taxon>
        <taxon>Erysipelotrichales</taxon>
        <taxon>Coprobacillaceae</taxon>
        <taxon>Thomasclavelia</taxon>
    </lineage>
</organism>
<dbReference type="CDD" id="cd00093">
    <property type="entry name" value="HTH_XRE"/>
    <property type="match status" value="1"/>
</dbReference>
<dbReference type="InterPro" id="IPR010982">
    <property type="entry name" value="Lambda_DNA-bd_dom_sf"/>
</dbReference>
<dbReference type="InterPro" id="IPR001387">
    <property type="entry name" value="Cro/C1-type_HTH"/>
</dbReference>
<dbReference type="Gene3D" id="1.10.260.40">
    <property type="entry name" value="lambda repressor-like DNA-binding domains"/>
    <property type="match status" value="1"/>
</dbReference>
<dbReference type="Proteomes" id="UP000261032">
    <property type="component" value="Unassembled WGS sequence"/>
</dbReference>
<dbReference type="SUPFAM" id="SSF47413">
    <property type="entry name" value="lambda repressor-like DNA-binding domains"/>
    <property type="match status" value="1"/>
</dbReference>
<dbReference type="EMBL" id="QUSL01000024">
    <property type="protein sequence ID" value="RGD82746.1"/>
    <property type="molecule type" value="Genomic_DNA"/>
</dbReference>
<evidence type="ECO:0000313" key="3">
    <source>
        <dbReference type="Proteomes" id="UP000261032"/>
    </source>
</evidence>
<proteinExistence type="predicted"/>
<dbReference type="PROSITE" id="PS50943">
    <property type="entry name" value="HTH_CROC1"/>
    <property type="match status" value="1"/>
</dbReference>
<gene>
    <name evidence="2" type="ORF">DXB93_13440</name>
</gene>
<feature type="domain" description="HTH cro/C1-type" evidence="1">
    <location>
        <begin position="1"/>
        <end position="39"/>
    </location>
</feature>